<organism evidence="1 2">
    <name type="scientific">Carpinus fangiana</name>
    <dbReference type="NCBI Taxonomy" id="176857"/>
    <lineage>
        <taxon>Eukaryota</taxon>
        <taxon>Viridiplantae</taxon>
        <taxon>Streptophyta</taxon>
        <taxon>Embryophyta</taxon>
        <taxon>Tracheophyta</taxon>
        <taxon>Spermatophyta</taxon>
        <taxon>Magnoliopsida</taxon>
        <taxon>eudicotyledons</taxon>
        <taxon>Gunneridae</taxon>
        <taxon>Pentapetalae</taxon>
        <taxon>rosids</taxon>
        <taxon>fabids</taxon>
        <taxon>Fagales</taxon>
        <taxon>Betulaceae</taxon>
        <taxon>Carpinus</taxon>
    </lineage>
</organism>
<dbReference type="EMBL" id="CM017321">
    <property type="protein sequence ID" value="KAE7997617.1"/>
    <property type="molecule type" value="Genomic_DNA"/>
</dbReference>
<accession>A0A5N6QEL2</accession>
<evidence type="ECO:0000313" key="2">
    <source>
        <dbReference type="Proteomes" id="UP000327013"/>
    </source>
</evidence>
<dbReference type="Proteomes" id="UP000327013">
    <property type="component" value="Chromosome 1"/>
</dbReference>
<evidence type="ECO:0000313" key="1">
    <source>
        <dbReference type="EMBL" id="KAE7997617.1"/>
    </source>
</evidence>
<reference evidence="1 2" key="1">
    <citation type="submission" date="2019-06" db="EMBL/GenBank/DDBJ databases">
        <title>A chromosomal-level reference genome of Carpinus fangiana (Coryloideae, Betulaceae).</title>
        <authorList>
            <person name="Yang X."/>
            <person name="Wang Z."/>
            <person name="Zhang L."/>
            <person name="Hao G."/>
            <person name="Liu J."/>
            <person name="Yang Y."/>
        </authorList>
    </citation>
    <scope>NUCLEOTIDE SEQUENCE [LARGE SCALE GENOMIC DNA]</scope>
    <source>
        <strain evidence="1">Cfa_2016G</strain>
        <tissue evidence="1">Leaf</tissue>
    </source>
</reference>
<sequence length="64" mass="6908">MAITIDWSVHILLKLKRAKNPTNFTKIILHTESGCDIGGDSECKVGGTGAAKRRGEPRAEQAES</sequence>
<keyword evidence="2" id="KW-1185">Reference proteome</keyword>
<proteinExistence type="predicted"/>
<gene>
    <name evidence="1" type="ORF">FH972_002233</name>
</gene>
<protein>
    <submittedName>
        <fullName evidence="1">Uncharacterized protein</fullName>
    </submittedName>
</protein>
<name>A0A5N6QEL2_9ROSI</name>
<dbReference type="AlphaFoldDB" id="A0A5N6QEL2"/>